<keyword evidence="4" id="KW-1185">Reference proteome</keyword>
<feature type="chain" id="PRO_5022947365" evidence="1">
    <location>
        <begin position="30"/>
        <end position="316"/>
    </location>
</feature>
<proteinExistence type="predicted"/>
<protein>
    <submittedName>
        <fullName evidence="3">SnoaL-like domain protein</fullName>
    </submittedName>
</protein>
<dbReference type="AlphaFoldDB" id="A0A5B9QGW6"/>
<evidence type="ECO:0000313" key="4">
    <source>
        <dbReference type="Proteomes" id="UP000323917"/>
    </source>
</evidence>
<dbReference type="Pfam" id="PF14534">
    <property type="entry name" value="DUF4440"/>
    <property type="match status" value="1"/>
</dbReference>
<feature type="domain" description="DUF4440" evidence="2">
    <location>
        <begin position="45"/>
        <end position="151"/>
    </location>
</feature>
<dbReference type="EMBL" id="CP042913">
    <property type="protein sequence ID" value="QEG33503.1"/>
    <property type="molecule type" value="Genomic_DNA"/>
</dbReference>
<gene>
    <name evidence="3" type="ORF">Pr1d_07670</name>
</gene>
<evidence type="ECO:0000256" key="1">
    <source>
        <dbReference type="SAM" id="SignalP"/>
    </source>
</evidence>
<dbReference type="InterPro" id="IPR011944">
    <property type="entry name" value="Steroid_delta5-4_isomerase"/>
</dbReference>
<dbReference type="SUPFAM" id="SSF54427">
    <property type="entry name" value="NTF2-like"/>
    <property type="match status" value="1"/>
</dbReference>
<dbReference type="NCBIfam" id="TIGR02246">
    <property type="entry name" value="SgcJ/EcaC family oxidoreductase"/>
    <property type="match status" value="1"/>
</dbReference>
<dbReference type="Gene3D" id="3.10.450.50">
    <property type="match status" value="1"/>
</dbReference>
<dbReference type="RefSeq" id="WP_168205035.1">
    <property type="nucleotide sequence ID" value="NZ_CP042913.1"/>
</dbReference>
<accession>A0A5B9QGW6</accession>
<keyword evidence="1" id="KW-0732">Signal</keyword>
<evidence type="ECO:0000259" key="2">
    <source>
        <dbReference type="Pfam" id="PF14534"/>
    </source>
</evidence>
<reference evidence="3 4" key="1">
    <citation type="submission" date="2019-08" db="EMBL/GenBank/DDBJ databases">
        <title>Deep-cultivation of Planctomycetes and their phenomic and genomic characterization uncovers novel biology.</title>
        <authorList>
            <person name="Wiegand S."/>
            <person name="Jogler M."/>
            <person name="Boedeker C."/>
            <person name="Pinto D."/>
            <person name="Vollmers J."/>
            <person name="Rivas-Marin E."/>
            <person name="Kohn T."/>
            <person name="Peeters S.H."/>
            <person name="Heuer A."/>
            <person name="Rast P."/>
            <person name="Oberbeckmann S."/>
            <person name="Bunk B."/>
            <person name="Jeske O."/>
            <person name="Meyerdierks A."/>
            <person name="Storesund J.E."/>
            <person name="Kallscheuer N."/>
            <person name="Luecker S."/>
            <person name="Lage O.M."/>
            <person name="Pohl T."/>
            <person name="Merkel B.J."/>
            <person name="Hornburger P."/>
            <person name="Mueller R.-W."/>
            <person name="Bruemmer F."/>
            <person name="Labrenz M."/>
            <person name="Spormann A.M."/>
            <person name="Op den Camp H."/>
            <person name="Overmann J."/>
            <person name="Amann R."/>
            <person name="Jetten M.S.M."/>
            <person name="Mascher T."/>
            <person name="Medema M.H."/>
            <person name="Devos D.P."/>
            <person name="Kaster A.-K."/>
            <person name="Ovreas L."/>
            <person name="Rohde M."/>
            <person name="Galperin M.Y."/>
            <person name="Jogler C."/>
        </authorList>
    </citation>
    <scope>NUCLEOTIDE SEQUENCE [LARGE SCALE GENOMIC DNA]</scope>
    <source>
        <strain evidence="3 4">Pr1d</strain>
    </source>
</reference>
<organism evidence="3 4">
    <name type="scientific">Bythopirellula goksoeyrii</name>
    <dbReference type="NCBI Taxonomy" id="1400387"/>
    <lineage>
        <taxon>Bacteria</taxon>
        <taxon>Pseudomonadati</taxon>
        <taxon>Planctomycetota</taxon>
        <taxon>Planctomycetia</taxon>
        <taxon>Pirellulales</taxon>
        <taxon>Lacipirellulaceae</taxon>
        <taxon>Bythopirellula</taxon>
    </lineage>
</organism>
<name>A0A5B9QGW6_9BACT</name>
<dbReference type="InterPro" id="IPR027843">
    <property type="entry name" value="DUF4440"/>
</dbReference>
<dbReference type="KEGG" id="bgok:Pr1d_07670"/>
<dbReference type="Proteomes" id="UP000323917">
    <property type="component" value="Chromosome"/>
</dbReference>
<evidence type="ECO:0000313" key="3">
    <source>
        <dbReference type="EMBL" id="QEG33503.1"/>
    </source>
</evidence>
<dbReference type="InterPro" id="IPR032710">
    <property type="entry name" value="NTF2-like_dom_sf"/>
</dbReference>
<sequence length="316" mass="34070" precursor="true">MEARHLQAIVKLGFCLLGLLVCHPIVATAQDAPATGSEVEQAVSESARQFVTAFNQADAKAIAALWTEDGEYIDEAGTRTVGRAAIEKQYADFFANNQGAKIEIAINAIQQVSPDSAIEDGHSQLTIASPAAVASGRYMAIHVKQNGQWLMASVRDSPSRPSSSANLSLQDLAWLVGDWTALGDGSEVELDYDWMGNGSFIRGETKITDEKGPIAGGSQIIGKDPVTGHLVSWFFNADGSHGYGEWSKQGAHWMIRTQGVTAEGLPTSSINILYDADDNVHSWQSINRTVGGEPLPRTKEIVIERKSDSKTNKETK</sequence>
<feature type="signal peptide" evidence="1">
    <location>
        <begin position="1"/>
        <end position="29"/>
    </location>
</feature>